<organism evidence="1 2">
    <name type="scientific">Lipomyces kononenkoae</name>
    <name type="common">Yeast</name>
    <dbReference type="NCBI Taxonomy" id="34357"/>
    <lineage>
        <taxon>Eukaryota</taxon>
        <taxon>Fungi</taxon>
        <taxon>Dikarya</taxon>
        <taxon>Ascomycota</taxon>
        <taxon>Saccharomycotina</taxon>
        <taxon>Lipomycetes</taxon>
        <taxon>Lipomycetales</taxon>
        <taxon>Lipomycetaceae</taxon>
        <taxon>Lipomyces</taxon>
    </lineage>
</organism>
<sequence>MSSVVAIGNSQETVVELQAEIDESHNQINRYENELARLSAKVEELERLHEVQEEEIHSRDIEIEDMKEDTKKLTHENANLKEELAVERRNFAELQLTLEDHERRLVVQDSNQSLPPASTEDESNASAVTIEFSSSDRARYEKEIENLRIDLAELHLKAVAAEKTYEEELRNLRQDIVDARIQNGNLLKEVRELESLVWEKARSESNESATVDDMPETMEDTGLSDLKAATTLAEEILASSPIKTYSQDLEKENQELRESNIAMATYIERIIEKLLDNKALEHILEHSSPTKESKRRSRTTQTRLPTKTLADRRDKKQVIGIGINFESTLPSIDEPGRAHMSPRGAFSPRSIASLSPGLPNPLGSTSPSAVNQRRVSSGGQKSLLPLKLSEGITSPRQESYGTTPDSPQCALYSPPLGSNGGSGEKPTTANGSGKRSSWLGIFTTASSPAN</sequence>
<evidence type="ECO:0000313" key="2">
    <source>
        <dbReference type="Proteomes" id="UP001433508"/>
    </source>
</evidence>
<name>A0ACC3SVW3_LIPKO</name>
<comment type="caution">
    <text evidence="1">The sequence shown here is derived from an EMBL/GenBank/DDBJ whole genome shotgun (WGS) entry which is preliminary data.</text>
</comment>
<dbReference type="Proteomes" id="UP001433508">
    <property type="component" value="Unassembled WGS sequence"/>
</dbReference>
<accession>A0ACC3SVW3</accession>
<evidence type="ECO:0000313" key="1">
    <source>
        <dbReference type="EMBL" id="KAK9235742.1"/>
    </source>
</evidence>
<dbReference type="EMBL" id="MU971405">
    <property type="protein sequence ID" value="KAK9235742.1"/>
    <property type="molecule type" value="Genomic_DNA"/>
</dbReference>
<protein>
    <submittedName>
        <fullName evidence="1">Uncharacterized protein</fullName>
    </submittedName>
</protein>
<gene>
    <name evidence="1" type="ORF">V1525DRAFT_409008</name>
</gene>
<reference evidence="2" key="1">
    <citation type="journal article" date="2024" name="Front. Bioeng. Biotechnol.">
        <title>Genome-scale model development and genomic sequencing of the oleaginous clade Lipomyces.</title>
        <authorList>
            <person name="Czajka J.J."/>
            <person name="Han Y."/>
            <person name="Kim J."/>
            <person name="Mondo S.J."/>
            <person name="Hofstad B.A."/>
            <person name="Robles A."/>
            <person name="Haridas S."/>
            <person name="Riley R."/>
            <person name="LaButti K."/>
            <person name="Pangilinan J."/>
            <person name="Andreopoulos W."/>
            <person name="Lipzen A."/>
            <person name="Yan J."/>
            <person name="Wang M."/>
            <person name="Ng V."/>
            <person name="Grigoriev I.V."/>
            <person name="Spatafora J.W."/>
            <person name="Magnuson J.K."/>
            <person name="Baker S.E."/>
            <person name="Pomraning K.R."/>
        </authorList>
    </citation>
    <scope>NUCLEOTIDE SEQUENCE [LARGE SCALE GENOMIC DNA]</scope>
    <source>
        <strain evidence="2">CBS 7786</strain>
    </source>
</reference>
<proteinExistence type="predicted"/>
<keyword evidence="2" id="KW-1185">Reference proteome</keyword>